<dbReference type="CDD" id="cd20299">
    <property type="entry name" value="cupin_YP766765-like"/>
    <property type="match status" value="1"/>
</dbReference>
<dbReference type="InterPro" id="IPR014710">
    <property type="entry name" value="RmlC-like_jellyroll"/>
</dbReference>
<gene>
    <name evidence="2" type="ORF">PROPAUS_1155</name>
</gene>
<name>A0A383S5I3_9ACTN</name>
<sequence>MSYKIVRKNEATFYEAPGHYDMRPTRLHNPEDVNDGRIIMGLSHFLPGGGCEYGANPLESIYYIVEGEIDIECDDGTKTTLHAGDSFHCGPNTAKGIQNNGPITTQMLVVLLPPQQA</sequence>
<organism evidence="2 3">
    <name type="scientific">Propionibacterium australiense</name>
    <dbReference type="NCBI Taxonomy" id="119981"/>
    <lineage>
        <taxon>Bacteria</taxon>
        <taxon>Bacillati</taxon>
        <taxon>Actinomycetota</taxon>
        <taxon>Actinomycetes</taxon>
        <taxon>Propionibacteriales</taxon>
        <taxon>Propionibacteriaceae</taxon>
        <taxon>Propionibacterium</taxon>
    </lineage>
</organism>
<dbReference type="EMBL" id="UNQJ01000006">
    <property type="protein sequence ID" value="SYZ33238.1"/>
    <property type="molecule type" value="Genomic_DNA"/>
</dbReference>
<dbReference type="Pfam" id="PF07883">
    <property type="entry name" value="Cupin_2"/>
    <property type="match status" value="1"/>
</dbReference>
<dbReference type="InterPro" id="IPR011051">
    <property type="entry name" value="RmlC_Cupin_sf"/>
</dbReference>
<feature type="domain" description="Cupin type-2" evidence="1">
    <location>
        <begin position="42"/>
        <end position="110"/>
    </location>
</feature>
<protein>
    <submittedName>
        <fullName evidence="2">Cupin domain</fullName>
    </submittedName>
</protein>
<keyword evidence="3" id="KW-1185">Reference proteome</keyword>
<dbReference type="AlphaFoldDB" id="A0A383S5I3"/>
<dbReference type="InterPro" id="IPR013096">
    <property type="entry name" value="Cupin_2"/>
</dbReference>
<dbReference type="Gene3D" id="2.60.120.10">
    <property type="entry name" value="Jelly Rolls"/>
    <property type="match status" value="1"/>
</dbReference>
<proteinExistence type="predicted"/>
<evidence type="ECO:0000313" key="2">
    <source>
        <dbReference type="EMBL" id="SYZ33238.1"/>
    </source>
</evidence>
<accession>A0A383S5I3</accession>
<dbReference type="Proteomes" id="UP000263928">
    <property type="component" value="Unassembled WGS sequence"/>
</dbReference>
<evidence type="ECO:0000259" key="1">
    <source>
        <dbReference type="Pfam" id="PF07883"/>
    </source>
</evidence>
<dbReference type="SUPFAM" id="SSF51182">
    <property type="entry name" value="RmlC-like cupins"/>
    <property type="match status" value="1"/>
</dbReference>
<evidence type="ECO:0000313" key="3">
    <source>
        <dbReference type="Proteomes" id="UP000263928"/>
    </source>
</evidence>
<reference evidence="3" key="1">
    <citation type="submission" date="2018-08" db="EMBL/GenBank/DDBJ databases">
        <authorList>
            <person name="Hornung B."/>
        </authorList>
    </citation>
    <scope>NUCLEOTIDE SEQUENCE [LARGE SCALE GENOMIC DNA]</scope>
</reference>
<dbReference type="RefSeq" id="WP_119161596.1">
    <property type="nucleotide sequence ID" value="NZ_LR134442.1"/>
</dbReference>